<reference evidence="13 14" key="2">
    <citation type="submission" date="2019-07" db="EMBL/GenBank/DDBJ databases">
        <authorList>
            <person name="Huang Y."/>
        </authorList>
    </citation>
    <scope>NUCLEOTIDE SEQUENCE [LARGE SCALE GENOMIC DNA]</scope>
    <source>
        <strain evidence="13 14">HY188</strain>
    </source>
</reference>
<keyword evidence="9" id="KW-0238">DNA-binding</keyword>
<evidence type="ECO:0000256" key="5">
    <source>
        <dbReference type="ARBA" id="ARBA00022759"/>
    </source>
</evidence>
<feature type="region of interest" description="Disordered" evidence="12">
    <location>
        <begin position="23"/>
        <end position="42"/>
    </location>
</feature>
<evidence type="ECO:0000256" key="12">
    <source>
        <dbReference type="SAM" id="MobiDB-lite"/>
    </source>
</evidence>
<dbReference type="GO" id="GO:0004520">
    <property type="term" value="F:DNA endonuclease activity"/>
    <property type="evidence" value="ECO:0007669"/>
    <property type="project" value="InterPro"/>
</dbReference>
<dbReference type="InterPro" id="IPR002176">
    <property type="entry name" value="X-over_junc_endoDNase_RuvC"/>
</dbReference>
<dbReference type="Proteomes" id="UP000317344">
    <property type="component" value="Chromosome"/>
</dbReference>
<dbReference type="InterPro" id="IPR012337">
    <property type="entry name" value="RNaseH-like_sf"/>
</dbReference>
<dbReference type="AlphaFoldDB" id="A0A516X4F6"/>
<gene>
    <name evidence="13" type="ORF">FO059_12365</name>
</gene>
<keyword evidence="5" id="KW-0255">Endonuclease</keyword>
<evidence type="ECO:0000313" key="14">
    <source>
        <dbReference type="Proteomes" id="UP000317344"/>
    </source>
</evidence>
<dbReference type="GO" id="GO:0006281">
    <property type="term" value="P:DNA repair"/>
    <property type="evidence" value="ECO:0007669"/>
    <property type="project" value="UniProtKB-KW"/>
</dbReference>
<protein>
    <submittedName>
        <fullName evidence="13">Uncharacterized protein</fullName>
    </submittedName>
</protein>
<keyword evidence="4" id="KW-0479">Metal-binding</keyword>
<keyword evidence="10" id="KW-0233">DNA recombination</keyword>
<evidence type="ECO:0000256" key="9">
    <source>
        <dbReference type="ARBA" id="ARBA00023125"/>
    </source>
</evidence>
<sequence>MTGPVVGIDPSLTAAGIAVIRPPVGNPPRDAPEAVSVGTKGQSGAPVAVRAARIHDQTVRILHTMPADTRLVVIEALPPQIPGAHGMHAERAALWWQLVAYLSRQAIPVAEVAPTTLKKWATGHGRATKSQVVAAMRALWPHTTIRDDNQADALALATIGAQRIGWHTPAHDHHHTPNITWPEGAAS</sequence>
<dbReference type="GO" id="GO:0006310">
    <property type="term" value="P:DNA recombination"/>
    <property type="evidence" value="ECO:0007669"/>
    <property type="project" value="UniProtKB-KW"/>
</dbReference>
<evidence type="ECO:0000256" key="8">
    <source>
        <dbReference type="ARBA" id="ARBA00022842"/>
    </source>
</evidence>
<dbReference type="PRINTS" id="PR00696">
    <property type="entry name" value="RSOLVASERUVC"/>
</dbReference>
<evidence type="ECO:0000256" key="3">
    <source>
        <dbReference type="ARBA" id="ARBA00022722"/>
    </source>
</evidence>
<evidence type="ECO:0000256" key="10">
    <source>
        <dbReference type="ARBA" id="ARBA00023172"/>
    </source>
</evidence>
<dbReference type="OrthoDB" id="3359450at2"/>
<keyword evidence="2" id="KW-0963">Cytoplasm</keyword>
<keyword evidence="6" id="KW-0227">DNA damage</keyword>
<evidence type="ECO:0000313" key="13">
    <source>
        <dbReference type="EMBL" id="QDQ97962.1"/>
    </source>
</evidence>
<evidence type="ECO:0000256" key="2">
    <source>
        <dbReference type="ARBA" id="ARBA00022490"/>
    </source>
</evidence>
<dbReference type="PANTHER" id="PTHR30194">
    <property type="entry name" value="CROSSOVER JUNCTION ENDODEOXYRIBONUCLEASE RUVC"/>
    <property type="match status" value="1"/>
</dbReference>
<organism evidence="13 14">
    <name type="scientific">Tomitella fengzijianii</name>
    <dbReference type="NCBI Taxonomy" id="2597660"/>
    <lineage>
        <taxon>Bacteria</taxon>
        <taxon>Bacillati</taxon>
        <taxon>Actinomycetota</taxon>
        <taxon>Actinomycetes</taxon>
        <taxon>Mycobacteriales</taxon>
        <taxon>Tomitella</taxon>
    </lineage>
</organism>
<evidence type="ECO:0000256" key="4">
    <source>
        <dbReference type="ARBA" id="ARBA00022723"/>
    </source>
</evidence>
<dbReference type="GO" id="GO:0046872">
    <property type="term" value="F:metal ion binding"/>
    <property type="evidence" value="ECO:0007669"/>
    <property type="project" value="UniProtKB-KW"/>
</dbReference>
<dbReference type="EMBL" id="CP041765">
    <property type="protein sequence ID" value="QDQ97962.1"/>
    <property type="molecule type" value="Genomic_DNA"/>
</dbReference>
<evidence type="ECO:0000256" key="11">
    <source>
        <dbReference type="ARBA" id="ARBA00023204"/>
    </source>
</evidence>
<keyword evidence="3" id="KW-0540">Nuclease</keyword>
<accession>A0A516X4F6</accession>
<dbReference type="KEGG" id="toy:FO059_12365"/>
<keyword evidence="14" id="KW-1185">Reference proteome</keyword>
<dbReference type="PANTHER" id="PTHR30194:SF3">
    <property type="entry name" value="CROSSOVER JUNCTION ENDODEOXYRIBONUCLEASE RUVC"/>
    <property type="match status" value="1"/>
</dbReference>
<evidence type="ECO:0000256" key="1">
    <source>
        <dbReference type="ARBA" id="ARBA00009518"/>
    </source>
</evidence>
<dbReference type="GO" id="GO:0003677">
    <property type="term" value="F:DNA binding"/>
    <property type="evidence" value="ECO:0007669"/>
    <property type="project" value="UniProtKB-KW"/>
</dbReference>
<proteinExistence type="inferred from homology"/>
<comment type="similarity">
    <text evidence="1">Belongs to the RuvC family.</text>
</comment>
<dbReference type="SUPFAM" id="SSF53098">
    <property type="entry name" value="Ribonuclease H-like"/>
    <property type="match status" value="1"/>
</dbReference>
<name>A0A516X4F6_9ACTN</name>
<keyword evidence="8" id="KW-0460">Magnesium</keyword>
<dbReference type="Pfam" id="PF02075">
    <property type="entry name" value="RuvC"/>
    <property type="match status" value="1"/>
</dbReference>
<dbReference type="Gene3D" id="3.30.420.10">
    <property type="entry name" value="Ribonuclease H-like superfamily/Ribonuclease H"/>
    <property type="match status" value="1"/>
</dbReference>
<keyword evidence="7" id="KW-0378">Hydrolase</keyword>
<dbReference type="GO" id="GO:0016787">
    <property type="term" value="F:hydrolase activity"/>
    <property type="evidence" value="ECO:0007669"/>
    <property type="project" value="UniProtKB-KW"/>
</dbReference>
<keyword evidence="11" id="KW-0234">DNA repair</keyword>
<evidence type="ECO:0000256" key="6">
    <source>
        <dbReference type="ARBA" id="ARBA00022763"/>
    </source>
</evidence>
<dbReference type="InterPro" id="IPR036397">
    <property type="entry name" value="RNaseH_sf"/>
</dbReference>
<evidence type="ECO:0000256" key="7">
    <source>
        <dbReference type="ARBA" id="ARBA00022801"/>
    </source>
</evidence>
<reference evidence="13 14" key="1">
    <citation type="submission" date="2019-07" db="EMBL/GenBank/DDBJ databases">
        <title>Tomitella cavernea sp. nov., an actinomycete isolated from soil.</title>
        <authorList>
            <person name="Cheng J."/>
        </authorList>
    </citation>
    <scope>NUCLEOTIDE SEQUENCE [LARGE SCALE GENOMIC DNA]</scope>
    <source>
        <strain evidence="13 14">HY188</strain>
    </source>
</reference>